<dbReference type="Proteomes" id="UP000229239">
    <property type="component" value="Unassembled WGS sequence"/>
</dbReference>
<protein>
    <submittedName>
        <fullName evidence="1">Uncharacterized protein</fullName>
    </submittedName>
</protein>
<gene>
    <name evidence="1" type="ORF">CSQ86_06175</name>
</gene>
<keyword evidence="2" id="KW-1185">Reference proteome</keyword>
<dbReference type="OrthoDB" id="8905652at2"/>
<dbReference type="AlphaFoldDB" id="A0A2M9HKW3"/>
<comment type="caution">
    <text evidence="1">The sequence shown here is derived from an EMBL/GenBank/DDBJ whole genome shotgun (WGS) entry which is preliminary data.</text>
</comment>
<evidence type="ECO:0000313" key="1">
    <source>
        <dbReference type="EMBL" id="PJM77455.1"/>
    </source>
</evidence>
<reference evidence="2" key="1">
    <citation type="submission" date="2017-10" db="EMBL/GenBank/DDBJ databases">
        <title>Draft genome sequences of strains TRE 1, TRE 9, TRE H and TRI 7, isolated from tamarins, belonging to four potential novel Bifidobacterium species.</title>
        <authorList>
            <person name="Mattarelli P."/>
            <person name="Modesto M."/>
            <person name="Puglisi E."/>
            <person name="Morelli L."/>
            <person name="Bonetti A."/>
            <person name="Spezio C."/>
            <person name="Sandri C."/>
        </authorList>
    </citation>
    <scope>NUCLEOTIDE SEQUENCE [LARGE SCALE GENOMIC DNA]</scope>
    <source>
        <strain evidence="2">TREH</strain>
    </source>
</reference>
<sequence length="215" mass="24784">MSTTIDVYPTTDYLPLVEETRSRTQELYQQLLDRYGIRSTVEVKAFHPRKPDEELRYVDPATRWKVEMDLGFAYLINGEWRASSWPSLWERTRIDQPWIDDYVKSEGKEGYPPSMLGECFPIDADEFEVPLSDEDIKLLNAQPHWWHDIRNFAGPAVASTGYGFVAAALAEETHGRLASFDCAFADDGHNGETAKQFLAWWGDEQMAFYGKEPFQ</sequence>
<name>A0A2M9HKW3_9BIFI</name>
<accession>A0A2M9HKW3</accession>
<dbReference type="RefSeq" id="WP_100494213.1">
    <property type="nucleotide sequence ID" value="NZ_JAFEJV010000014.1"/>
</dbReference>
<dbReference type="EMBL" id="PEBJ01000002">
    <property type="protein sequence ID" value="PJM77455.1"/>
    <property type="molecule type" value="Genomic_DNA"/>
</dbReference>
<organism evidence="1 2">
    <name type="scientific">Bifidobacterium felsineum</name>
    <dbReference type="NCBI Taxonomy" id="2045440"/>
    <lineage>
        <taxon>Bacteria</taxon>
        <taxon>Bacillati</taxon>
        <taxon>Actinomycetota</taxon>
        <taxon>Actinomycetes</taxon>
        <taxon>Bifidobacteriales</taxon>
        <taxon>Bifidobacteriaceae</taxon>
        <taxon>Bifidobacterium</taxon>
    </lineage>
</organism>
<proteinExistence type="predicted"/>
<evidence type="ECO:0000313" key="2">
    <source>
        <dbReference type="Proteomes" id="UP000229239"/>
    </source>
</evidence>